<feature type="transmembrane region" description="Helical" evidence="5">
    <location>
        <begin position="53"/>
        <end position="74"/>
    </location>
</feature>
<sequence length="189" mass="21020">MQSIYKLGSIPKLTHHLSQGKIVATIKKRSAKKTTNLINQPLDILNFGQLTKLATCFWTGGTITIGSIIIPLLFKTLDQITAATITGQILNINAYTGMVACIFIIIGLIIKHQLYFFKSRKFWYALSSEAILTVNYFGIFPIIANLRTKLADIAHHVIQTTPSFNFWHSLSSGLFVLTGLLAILIVLEK</sequence>
<reference evidence="8" key="1">
    <citation type="submission" date="2017-11" db="EMBL/GenBank/DDBJ databases">
        <authorList>
            <person name="Chan K.G."/>
            <person name="Lee L.S."/>
        </authorList>
    </citation>
    <scope>NUCLEOTIDE SEQUENCE [LARGE SCALE GENOMIC DNA]</scope>
    <source>
        <strain evidence="8">DSM 100970</strain>
    </source>
</reference>
<evidence type="ECO:0000256" key="1">
    <source>
        <dbReference type="ARBA" id="ARBA00004370"/>
    </source>
</evidence>
<keyword evidence="3 5" id="KW-1133">Transmembrane helix</keyword>
<feature type="transmembrane region" description="Helical" evidence="5">
    <location>
        <begin position="122"/>
        <end position="146"/>
    </location>
</feature>
<dbReference type="GO" id="GO:0016020">
    <property type="term" value="C:membrane"/>
    <property type="evidence" value="ECO:0007669"/>
    <property type="project" value="UniProtKB-SubCell"/>
</dbReference>
<feature type="domain" description="TMEM205-like" evidence="6">
    <location>
        <begin position="54"/>
        <end position="148"/>
    </location>
</feature>
<dbReference type="EMBL" id="CP024847">
    <property type="protein sequence ID" value="AUR53075.1"/>
    <property type="molecule type" value="Genomic_DNA"/>
</dbReference>
<comment type="subcellular location">
    <subcellularLocation>
        <location evidence="1">Membrane</location>
    </subcellularLocation>
</comment>
<keyword evidence="4 5" id="KW-0472">Membrane</keyword>
<evidence type="ECO:0000313" key="8">
    <source>
        <dbReference type="Proteomes" id="UP000236655"/>
    </source>
</evidence>
<keyword evidence="2 5" id="KW-0812">Transmembrane</keyword>
<evidence type="ECO:0000256" key="4">
    <source>
        <dbReference type="ARBA" id="ARBA00023136"/>
    </source>
</evidence>
<evidence type="ECO:0000256" key="3">
    <source>
        <dbReference type="ARBA" id="ARBA00022989"/>
    </source>
</evidence>
<protein>
    <recommendedName>
        <fullName evidence="6">TMEM205-like domain-containing protein</fullName>
    </recommendedName>
</protein>
<feature type="transmembrane region" description="Helical" evidence="5">
    <location>
        <begin position="166"/>
        <end position="187"/>
    </location>
</feature>
<gene>
    <name evidence="7" type="ORF">CUN60_12495</name>
</gene>
<dbReference type="Proteomes" id="UP000236655">
    <property type="component" value="Chromosome"/>
</dbReference>
<feature type="transmembrane region" description="Helical" evidence="5">
    <location>
        <begin position="94"/>
        <end position="110"/>
    </location>
</feature>
<organism evidence="7 8">
    <name type="scientific">Aquella oligotrophica</name>
    <dbReference type="NCBI Taxonomy" id="2067065"/>
    <lineage>
        <taxon>Bacteria</taxon>
        <taxon>Pseudomonadati</taxon>
        <taxon>Pseudomonadota</taxon>
        <taxon>Betaproteobacteria</taxon>
        <taxon>Neisseriales</taxon>
        <taxon>Neisseriaceae</taxon>
        <taxon>Aquella</taxon>
    </lineage>
</organism>
<dbReference type="AlphaFoldDB" id="A0A2I7N9V9"/>
<dbReference type="InterPro" id="IPR025423">
    <property type="entry name" value="TMEM205-like"/>
</dbReference>
<evidence type="ECO:0000256" key="2">
    <source>
        <dbReference type="ARBA" id="ARBA00022692"/>
    </source>
</evidence>
<dbReference type="Pfam" id="PF13664">
    <property type="entry name" value="DUF4149"/>
    <property type="match status" value="1"/>
</dbReference>
<dbReference type="KEGG" id="nba:CUN60_12495"/>
<keyword evidence="8" id="KW-1185">Reference proteome</keyword>
<name>A0A2I7N9V9_9NEIS</name>
<evidence type="ECO:0000313" key="7">
    <source>
        <dbReference type="EMBL" id="AUR53075.1"/>
    </source>
</evidence>
<proteinExistence type="predicted"/>
<evidence type="ECO:0000256" key="5">
    <source>
        <dbReference type="SAM" id="Phobius"/>
    </source>
</evidence>
<evidence type="ECO:0000259" key="6">
    <source>
        <dbReference type="Pfam" id="PF13664"/>
    </source>
</evidence>
<accession>A0A2I7N9V9</accession>